<dbReference type="Proteomes" id="UP000298588">
    <property type="component" value="Chromosome"/>
</dbReference>
<protein>
    <recommendedName>
        <fullName evidence="4">Ferric oxidoreductase domain-containing protein</fullName>
    </recommendedName>
</protein>
<name>A0A4D7QJG2_9HYPH</name>
<feature type="transmembrane region" description="Helical" evidence="1">
    <location>
        <begin position="174"/>
        <end position="193"/>
    </location>
</feature>
<gene>
    <name evidence="2" type="ORF">E8L99_10010</name>
</gene>
<keyword evidence="1" id="KW-1133">Transmembrane helix</keyword>
<feature type="transmembrane region" description="Helical" evidence="1">
    <location>
        <begin position="46"/>
        <end position="65"/>
    </location>
</feature>
<reference evidence="2 3" key="1">
    <citation type="submission" date="2019-04" db="EMBL/GenBank/DDBJ databases">
        <title>Phreatobacter aquaticus sp. nov.</title>
        <authorList>
            <person name="Choi A."/>
            <person name="Baek K."/>
        </authorList>
    </citation>
    <scope>NUCLEOTIDE SEQUENCE [LARGE SCALE GENOMIC DNA]</scope>
    <source>
        <strain evidence="2 3">NMCR1094</strain>
    </source>
</reference>
<dbReference type="RefSeq" id="WP_137099395.1">
    <property type="nucleotide sequence ID" value="NZ_CP039865.1"/>
</dbReference>
<evidence type="ECO:0000313" key="2">
    <source>
        <dbReference type="EMBL" id="QCK86063.1"/>
    </source>
</evidence>
<evidence type="ECO:0000256" key="1">
    <source>
        <dbReference type="SAM" id="Phobius"/>
    </source>
</evidence>
<dbReference type="KEGG" id="paqt:E8L99_10010"/>
<keyword evidence="1" id="KW-0812">Transmembrane</keyword>
<dbReference type="AlphaFoldDB" id="A0A4D7QJG2"/>
<dbReference type="OrthoDB" id="552353at2"/>
<evidence type="ECO:0000313" key="3">
    <source>
        <dbReference type="Proteomes" id="UP000298588"/>
    </source>
</evidence>
<accession>A0A4D7QJG2</accession>
<evidence type="ECO:0008006" key="4">
    <source>
        <dbReference type="Google" id="ProtNLM"/>
    </source>
</evidence>
<feature type="transmembrane region" description="Helical" evidence="1">
    <location>
        <begin position="115"/>
        <end position="136"/>
    </location>
</feature>
<dbReference type="EMBL" id="CP039865">
    <property type="protein sequence ID" value="QCK86063.1"/>
    <property type="molecule type" value="Genomic_DNA"/>
</dbReference>
<keyword evidence="3" id="KW-1185">Reference proteome</keyword>
<sequence length="209" mass="23003">MIPHARNLTEGWPLLGLITLILLSLTVAMFLVAGGDTDGLRSAIRLTARTSLALFLASFLASSLIRLWPSEPTRWLRRNRRQVGLGFAVSHLIHGVALVLLVRRDPVLFWQLTNLGNIISGGTAYLLIAAMAATSFNRSAAWLGPRAWGWLHWSGAHFIWISFMVTNGKRVPMSLWYVLPVALLVAALGLRLASRYGAFGRGRGALRHS</sequence>
<proteinExistence type="predicted"/>
<keyword evidence="1" id="KW-0472">Membrane</keyword>
<feature type="transmembrane region" description="Helical" evidence="1">
    <location>
        <begin position="148"/>
        <end position="168"/>
    </location>
</feature>
<feature type="transmembrane region" description="Helical" evidence="1">
    <location>
        <begin position="85"/>
        <end position="103"/>
    </location>
</feature>
<organism evidence="2 3">
    <name type="scientific">Phreatobacter aquaticus</name>
    <dbReference type="NCBI Taxonomy" id="2570229"/>
    <lineage>
        <taxon>Bacteria</taxon>
        <taxon>Pseudomonadati</taxon>
        <taxon>Pseudomonadota</taxon>
        <taxon>Alphaproteobacteria</taxon>
        <taxon>Hyphomicrobiales</taxon>
        <taxon>Phreatobacteraceae</taxon>
        <taxon>Phreatobacter</taxon>
    </lineage>
</organism>
<feature type="transmembrane region" description="Helical" evidence="1">
    <location>
        <begin position="12"/>
        <end position="34"/>
    </location>
</feature>